<comment type="caution">
    <text evidence="2">The sequence shown here is derived from an EMBL/GenBank/DDBJ whole genome shotgun (WGS) entry which is preliminary data.</text>
</comment>
<evidence type="ECO:0000256" key="1">
    <source>
        <dbReference type="SAM" id="MobiDB-lite"/>
    </source>
</evidence>
<dbReference type="VEuPathDB" id="FungiDB:CC1G_07366"/>
<organism evidence="2 3">
    <name type="scientific">Coprinopsis cinerea (strain Okayama-7 / 130 / ATCC MYA-4618 / FGSC 9003)</name>
    <name type="common">Inky cap fungus</name>
    <name type="synonym">Hormographiella aspergillata</name>
    <dbReference type="NCBI Taxonomy" id="240176"/>
    <lineage>
        <taxon>Eukaryota</taxon>
        <taxon>Fungi</taxon>
        <taxon>Dikarya</taxon>
        <taxon>Basidiomycota</taxon>
        <taxon>Agaricomycotina</taxon>
        <taxon>Agaricomycetes</taxon>
        <taxon>Agaricomycetidae</taxon>
        <taxon>Agaricales</taxon>
        <taxon>Agaricineae</taxon>
        <taxon>Psathyrellaceae</taxon>
        <taxon>Coprinopsis</taxon>
    </lineage>
</organism>
<feature type="region of interest" description="Disordered" evidence="1">
    <location>
        <begin position="282"/>
        <end position="376"/>
    </location>
</feature>
<dbReference type="Proteomes" id="UP000001861">
    <property type="component" value="Unassembled WGS sequence"/>
</dbReference>
<dbReference type="GeneID" id="6006893"/>
<protein>
    <submittedName>
        <fullName evidence="2">Uncharacterized protein</fullName>
    </submittedName>
</protein>
<feature type="compositionally biased region" description="Basic and acidic residues" evidence="1">
    <location>
        <begin position="97"/>
        <end position="119"/>
    </location>
</feature>
<dbReference type="AlphaFoldDB" id="A8N6J5"/>
<feature type="compositionally biased region" description="Polar residues" evidence="1">
    <location>
        <begin position="285"/>
        <end position="294"/>
    </location>
</feature>
<dbReference type="HOGENOM" id="CLU_569879_0_0_1"/>
<keyword evidence="3" id="KW-1185">Reference proteome</keyword>
<feature type="region of interest" description="Disordered" evidence="1">
    <location>
        <begin position="97"/>
        <end position="121"/>
    </location>
</feature>
<accession>A8N6J5</accession>
<sequence length="479" mass="52056">MSHSRSSSLSSASCCSGASAYASSSLLNYGLDLDPAAPETPRPDSPSWATLQHMDAIGDSFVESYEESSRKSLRQRPLTIDRIKEEWRKGFFFGEKEGAIDDDETQPHTIEDHGDHDSFEDATLSTDATSSLLTPGDCSDATSSLGHHHHHQDEIVDCYFDREPAPEHPRSSPQDNAVAWWEDDQVTGTSPHLDQPTRTLKRYTRSDETHGNSPNNLLDAFPSVPGGHVYYTGRTKGLHPGILADDQRATARPGTSDLKVHDAGEATRRGLYQSKSASCLAPTLRHSQSTNVENPSPLFDTRPLLLARPVKKRQKSSGSTSSSDVPPCPSAGSLAEYKFRKPSTDSPSFELGGVRDVHAGPRSTTTPTNPPSRSPIFPAGRRYHYTKPHHLAVGIKDVHETSLGKPTLLFHHPTATFSTPTIDHFRGLTPTASSEDVGKMGKIKKRSSRIGMFVGKVLHSMGGGSLGSHPPPIPGSPRR</sequence>
<dbReference type="RefSeq" id="XP_001830451.2">
    <property type="nucleotide sequence ID" value="XM_001830399.2"/>
</dbReference>
<evidence type="ECO:0000313" key="3">
    <source>
        <dbReference type="Proteomes" id="UP000001861"/>
    </source>
</evidence>
<dbReference type="KEGG" id="cci:CC1G_07366"/>
<proteinExistence type="predicted"/>
<feature type="region of interest" description="Disordered" evidence="1">
    <location>
        <begin position="31"/>
        <end position="52"/>
    </location>
</feature>
<evidence type="ECO:0000313" key="2">
    <source>
        <dbReference type="EMBL" id="EAU91331.2"/>
    </source>
</evidence>
<dbReference type="EMBL" id="AACS02000003">
    <property type="protein sequence ID" value="EAU91331.2"/>
    <property type="molecule type" value="Genomic_DNA"/>
</dbReference>
<dbReference type="InParanoid" id="A8N6J5"/>
<gene>
    <name evidence="2" type="ORF">CC1G_07366</name>
</gene>
<reference evidence="2 3" key="1">
    <citation type="journal article" date="2010" name="Proc. Natl. Acad. Sci. U.S.A.">
        <title>Insights into evolution of multicellular fungi from the assembled chromosomes of the mushroom Coprinopsis cinerea (Coprinus cinereus).</title>
        <authorList>
            <person name="Stajich J.E."/>
            <person name="Wilke S.K."/>
            <person name="Ahren D."/>
            <person name="Au C.H."/>
            <person name="Birren B.W."/>
            <person name="Borodovsky M."/>
            <person name="Burns C."/>
            <person name="Canback B."/>
            <person name="Casselton L.A."/>
            <person name="Cheng C.K."/>
            <person name="Deng J."/>
            <person name="Dietrich F.S."/>
            <person name="Fargo D.C."/>
            <person name="Farman M.L."/>
            <person name="Gathman A.C."/>
            <person name="Goldberg J."/>
            <person name="Guigo R."/>
            <person name="Hoegger P.J."/>
            <person name="Hooker J.B."/>
            <person name="Huggins A."/>
            <person name="James T.Y."/>
            <person name="Kamada T."/>
            <person name="Kilaru S."/>
            <person name="Kodira C."/>
            <person name="Kues U."/>
            <person name="Kupfer D."/>
            <person name="Kwan H.S."/>
            <person name="Lomsadze A."/>
            <person name="Li W."/>
            <person name="Lilly W.W."/>
            <person name="Ma L.J."/>
            <person name="Mackey A.J."/>
            <person name="Manning G."/>
            <person name="Martin F."/>
            <person name="Muraguchi H."/>
            <person name="Natvig D.O."/>
            <person name="Palmerini H."/>
            <person name="Ramesh M.A."/>
            <person name="Rehmeyer C.J."/>
            <person name="Roe B.A."/>
            <person name="Shenoy N."/>
            <person name="Stanke M."/>
            <person name="Ter-Hovhannisyan V."/>
            <person name="Tunlid A."/>
            <person name="Velagapudi R."/>
            <person name="Vision T.J."/>
            <person name="Zeng Q."/>
            <person name="Zolan M.E."/>
            <person name="Pukkila P.J."/>
        </authorList>
    </citation>
    <scope>NUCLEOTIDE SEQUENCE [LARGE SCALE GENOMIC DNA]</scope>
    <source>
        <strain evidence="3">Okayama-7 / 130 / ATCC MYA-4618 / FGSC 9003</strain>
    </source>
</reference>
<name>A8N6J5_COPC7</name>